<name>A0A8K0C7E4_IGNLU</name>
<keyword evidence="2" id="KW-0812">Transmembrane</keyword>
<accession>A0A8K0C7E4</accession>
<dbReference type="EMBL" id="VTPC01090918">
    <property type="protein sequence ID" value="KAF2880729.1"/>
    <property type="molecule type" value="Genomic_DNA"/>
</dbReference>
<dbReference type="AlphaFoldDB" id="A0A8K0C7E4"/>
<evidence type="ECO:0000313" key="4">
    <source>
        <dbReference type="Proteomes" id="UP000801492"/>
    </source>
</evidence>
<feature type="region of interest" description="Disordered" evidence="1">
    <location>
        <begin position="95"/>
        <end position="128"/>
    </location>
</feature>
<protein>
    <submittedName>
        <fullName evidence="3">Uncharacterized protein</fullName>
    </submittedName>
</protein>
<dbReference type="Proteomes" id="UP000801492">
    <property type="component" value="Unassembled WGS sequence"/>
</dbReference>
<feature type="compositionally biased region" description="Polar residues" evidence="1">
    <location>
        <begin position="43"/>
        <end position="58"/>
    </location>
</feature>
<evidence type="ECO:0000313" key="3">
    <source>
        <dbReference type="EMBL" id="KAF2880729.1"/>
    </source>
</evidence>
<keyword evidence="2" id="KW-0472">Membrane</keyword>
<keyword evidence="2" id="KW-1133">Transmembrane helix</keyword>
<gene>
    <name evidence="3" type="ORF">ILUMI_25441</name>
</gene>
<feature type="region of interest" description="Disordered" evidence="1">
    <location>
        <begin position="40"/>
        <end position="74"/>
    </location>
</feature>
<proteinExistence type="predicted"/>
<sequence length="192" mass="21607">MAIPFLVEDDSEYEEALLQQLYSDLFHTIQQIELIQRSRRAQHQISPRVRTTPSAGTSRRNREVPGDPLDSENLAPEPVVNLALALSPAGSQNDLDAILRPQNLSTPTRRRRRRRTRSEPSCCEENKPVKVSVSVEVTNKEWNQQEKSSQSSPDKQSCGSESLLSKLVPAPFSGPLWTAVICVVGWHLLRTR</sequence>
<comment type="caution">
    <text evidence="3">The sequence shown here is derived from an EMBL/GenBank/DDBJ whole genome shotgun (WGS) entry which is preliminary data.</text>
</comment>
<organism evidence="3 4">
    <name type="scientific">Ignelater luminosus</name>
    <name type="common">Cucubano</name>
    <name type="synonym">Pyrophorus luminosus</name>
    <dbReference type="NCBI Taxonomy" id="2038154"/>
    <lineage>
        <taxon>Eukaryota</taxon>
        <taxon>Metazoa</taxon>
        <taxon>Ecdysozoa</taxon>
        <taxon>Arthropoda</taxon>
        <taxon>Hexapoda</taxon>
        <taxon>Insecta</taxon>
        <taxon>Pterygota</taxon>
        <taxon>Neoptera</taxon>
        <taxon>Endopterygota</taxon>
        <taxon>Coleoptera</taxon>
        <taxon>Polyphaga</taxon>
        <taxon>Elateriformia</taxon>
        <taxon>Elateroidea</taxon>
        <taxon>Elateridae</taxon>
        <taxon>Agrypninae</taxon>
        <taxon>Pyrophorini</taxon>
        <taxon>Ignelater</taxon>
    </lineage>
</organism>
<feature type="region of interest" description="Disordered" evidence="1">
    <location>
        <begin position="141"/>
        <end position="160"/>
    </location>
</feature>
<evidence type="ECO:0000256" key="1">
    <source>
        <dbReference type="SAM" id="MobiDB-lite"/>
    </source>
</evidence>
<keyword evidence="4" id="KW-1185">Reference proteome</keyword>
<evidence type="ECO:0000256" key="2">
    <source>
        <dbReference type="SAM" id="Phobius"/>
    </source>
</evidence>
<dbReference type="OrthoDB" id="7399621at2759"/>
<reference evidence="3" key="1">
    <citation type="submission" date="2019-08" db="EMBL/GenBank/DDBJ databases">
        <title>The genome of the North American firefly Photinus pyralis.</title>
        <authorList>
            <consortium name="Photinus pyralis genome working group"/>
            <person name="Fallon T.R."/>
            <person name="Sander Lower S.E."/>
            <person name="Weng J.-K."/>
        </authorList>
    </citation>
    <scope>NUCLEOTIDE SEQUENCE</scope>
    <source>
        <strain evidence="3">TRF0915ILg1</strain>
        <tissue evidence="3">Whole body</tissue>
    </source>
</reference>
<feature type="transmembrane region" description="Helical" evidence="2">
    <location>
        <begin position="172"/>
        <end position="189"/>
    </location>
</feature>